<feature type="non-terminal residue" evidence="1">
    <location>
        <position position="151"/>
    </location>
</feature>
<sequence>VFCEIHGCLLDFRGCPQCSFEKSASFQSENDCVECESSEFVDMGDGTYSCKKCKTTHEQVPNQEGYLRRAYTSVYELFKRNGYYPEFWAKQKSTGQIIFVIDVHEKESGISRWQLSDGVFVARYDHDGKESPIFRLGRGGKPYRPYIGLYR</sequence>
<dbReference type="AlphaFoldDB" id="A0A383F597"/>
<accession>A0A383F597</accession>
<proteinExistence type="predicted"/>
<protein>
    <submittedName>
        <fullName evidence="1">Uncharacterized protein</fullName>
    </submittedName>
</protein>
<evidence type="ECO:0000313" key="1">
    <source>
        <dbReference type="EMBL" id="SVE63555.1"/>
    </source>
</evidence>
<gene>
    <name evidence="1" type="ORF">METZ01_LOCUS516409</name>
</gene>
<dbReference type="EMBL" id="UINC01231140">
    <property type="protein sequence ID" value="SVE63555.1"/>
    <property type="molecule type" value="Genomic_DNA"/>
</dbReference>
<feature type="non-terminal residue" evidence="1">
    <location>
        <position position="1"/>
    </location>
</feature>
<reference evidence="1" key="1">
    <citation type="submission" date="2018-05" db="EMBL/GenBank/DDBJ databases">
        <authorList>
            <person name="Lanie J.A."/>
            <person name="Ng W.-L."/>
            <person name="Kazmierczak K.M."/>
            <person name="Andrzejewski T.M."/>
            <person name="Davidsen T.M."/>
            <person name="Wayne K.J."/>
            <person name="Tettelin H."/>
            <person name="Glass J.I."/>
            <person name="Rusch D."/>
            <person name="Podicherti R."/>
            <person name="Tsui H.-C.T."/>
            <person name="Winkler M.E."/>
        </authorList>
    </citation>
    <scope>NUCLEOTIDE SEQUENCE</scope>
</reference>
<name>A0A383F597_9ZZZZ</name>
<organism evidence="1">
    <name type="scientific">marine metagenome</name>
    <dbReference type="NCBI Taxonomy" id="408172"/>
    <lineage>
        <taxon>unclassified sequences</taxon>
        <taxon>metagenomes</taxon>
        <taxon>ecological metagenomes</taxon>
    </lineage>
</organism>